<organism evidence="2 3">
    <name type="scientific">Flavipsychrobacter stenotrophus</name>
    <dbReference type="NCBI Taxonomy" id="2077091"/>
    <lineage>
        <taxon>Bacteria</taxon>
        <taxon>Pseudomonadati</taxon>
        <taxon>Bacteroidota</taxon>
        <taxon>Chitinophagia</taxon>
        <taxon>Chitinophagales</taxon>
        <taxon>Chitinophagaceae</taxon>
        <taxon>Flavipsychrobacter</taxon>
    </lineage>
</organism>
<dbReference type="NCBIfam" id="TIGR02145">
    <property type="entry name" value="Fib_succ_major"/>
    <property type="match status" value="1"/>
</dbReference>
<dbReference type="OrthoDB" id="9805760at2"/>
<dbReference type="EMBL" id="PPSL01000007">
    <property type="protein sequence ID" value="PQJ09121.1"/>
    <property type="molecule type" value="Genomic_DNA"/>
</dbReference>
<dbReference type="AlphaFoldDB" id="A0A2S7SR64"/>
<reference evidence="2 3" key="1">
    <citation type="submission" date="2018-01" db="EMBL/GenBank/DDBJ databases">
        <title>A novel member of the phylum Bacteroidetes isolated from glacier ice.</title>
        <authorList>
            <person name="Liu Q."/>
            <person name="Xin Y.-H."/>
        </authorList>
    </citation>
    <scope>NUCLEOTIDE SEQUENCE [LARGE SCALE GENOMIC DNA]</scope>
    <source>
        <strain evidence="2 3">RB1R16</strain>
    </source>
</reference>
<sequence>MTIIDAKRNNATFFLIILFCNFCIGAQVQHVNSPKRNEATTAKKGVTIEKIKKAEPTKKADGVLYKSVKIGNQIWMAENLNVTRFRNGDSINEAKSDNDWNGKLVDSNFEMKSAWANLNLESENIEQLGCIYSGGAVIDPRGLAPKGWHIPTEDEWLELIEYLGGENIAGKKLKDTTGWEDDGNGTNVSGFSALPASYLLGGMRTKGQCFFWTSNVDRKIMTTKVYRMTPILNSITYIKLYSSYKSGYSVRCIKD</sequence>
<evidence type="ECO:0000259" key="1">
    <source>
        <dbReference type="Pfam" id="PF09603"/>
    </source>
</evidence>
<dbReference type="Proteomes" id="UP000239872">
    <property type="component" value="Unassembled WGS sequence"/>
</dbReference>
<gene>
    <name evidence="2" type="ORF">CJD36_020195</name>
</gene>
<dbReference type="RefSeq" id="WP_105041026.1">
    <property type="nucleotide sequence ID" value="NZ_PPSL01000007.1"/>
</dbReference>
<keyword evidence="3" id="KW-1185">Reference proteome</keyword>
<dbReference type="Pfam" id="PF09603">
    <property type="entry name" value="Fib_succ_major"/>
    <property type="match status" value="1"/>
</dbReference>
<dbReference type="InterPro" id="IPR011871">
    <property type="entry name" value="Fib_succ_major"/>
</dbReference>
<feature type="domain" description="Fibrobacter succinogenes major paralogous" evidence="1">
    <location>
        <begin position="68"/>
        <end position="254"/>
    </location>
</feature>
<protein>
    <recommendedName>
        <fullName evidence="1">Fibrobacter succinogenes major paralogous domain-containing protein</fullName>
    </recommendedName>
</protein>
<accession>A0A2S7SR64</accession>
<evidence type="ECO:0000313" key="2">
    <source>
        <dbReference type="EMBL" id="PQJ09121.1"/>
    </source>
</evidence>
<comment type="caution">
    <text evidence="2">The sequence shown here is derived from an EMBL/GenBank/DDBJ whole genome shotgun (WGS) entry which is preliminary data.</text>
</comment>
<proteinExistence type="predicted"/>
<name>A0A2S7SR64_9BACT</name>
<evidence type="ECO:0000313" key="3">
    <source>
        <dbReference type="Proteomes" id="UP000239872"/>
    </source>
</evidence>